<dbReference type="InterPro" id="IPR009246">
    <property type="entry name" value="EutC"/>
</dbReference>
<evidence type="ECO:0000256" key="3">
    <source>
        <dbReference type="ARBA" id="ARBA00023285"/>
    </source>
</evidence>
<comment type="catalytic activity">
    <reaction evidence="5">
        <text>ethanolamine = acetaldehyde + NH4(+)</text>
        <dbReference type="Rhea" id="RHEA:15313"/>
        <dbReference type="ChEBI" id="CHEBI:15343"/>
        <dbReference type="ChEBI" id="CHEBI:28938"/>
        <dbReference type="ChEBI" id="CHEBI:57603"/>
        <dbReference type="EC" id="4.3.1.7"/>
    </reaction>
</comment>
<dbReference type="EC" id="4.3.1.7" evidence="5"/>
<keyword evidence="7" id="KW-1185">Reference proteome</keyword>
<dbReference type="InterPro" id="IPR042251">
    <property type="entry name" value="EutC_C"/>
</dbReference>
<comment type="function">
    <text evidence="5">Catalyzes the deamination of various vicinal amino-alcohols to oxo compounds. Allows this organism to utilize ethanolamine as the sole source of nitrogen and carbon in the presence of external vitamin B12.</text>
</comment>
<keyword evidence="4 5" id="KW-1283">Bacterial microcompartment</keyword>
<gene>
    <name evidence="5" type="primary">eutC</name>
    <name evidence="6" type="ORF">QR79_12915</name>
</gene>
<feature type="binding site" evidence="5">
    <location>
        <position position="185"/>
    </location>
    <ligand>
        <name>adenosylcob(III)alamin</name>
        <dbReference type="ChEBI" id="CHEBI:18408"/>
    </ligand>
</feature>
<comment type="cofactor">
    <cofactor evidence="5">
        <name>adenosylcob(III)alamin</name>
        <dbReference type="ChEBI" id="CHEBI:18408"/>
    </cofactor>
    <text evidence="5">Binds between the large and small subunits.</text>
</comment>
<keyword evidence="2 5" id="KW-0456">Lyase</keyword>
<comment type="caution">
    <text evidence="6">The sequence shown here is derived from an EMBL/GenBank/DDBJ whole genome shotgun (WGS) entry which is preliminary data.</text>
</comment>
<keyword evidence="1 5" id="KW-0846">Cobalamin</keyword>
<comment type="subcellular location">
    <subcellularLocation>
        <location evidence="5">Bacterial microcompartment</location>
    </subcellularLocation>
</comment>
<sequence>MTPARIGLGRTGNAIPMRAVLEFQYAHALARDAVHDALDTAALCRGLAPLPTIQVASSAPDRATYLRRPDLGRTLAPESHAALADLPPAEIAIVVADGLSATGVQAHAAALVHACAAELAGFSLAPVVVATQGRVALGDAIASRLGAALCVMIVGERPGLTVSDSLGIYLTFGPRPGRQDSERNCISNIHPNGGLTAGQAARKLGWLAREALRRQISGVALKDDMPAALAAEPGTPLLSPP</sequence>
<organism evidence="6 7">
    <name type="scientific">Methylobacterium indicum</name>
    <dbReference type="NCBI Taxonomy" id="1775910"/>
    <lineage>
        <taxon>Bacteria</taxon>
        <taxon>Pseudomonadati</taxon>
        <taxon>Pseudomonadota</taxon>
        <taxon>Alphaproteobacteria</taxon>
        <taxon>Hyphomicrobiales</taxon>
        <taxon>Methylobacteriaceae</taxon>
        <taxon>Methylobacterium</taxon>
    </lineage>
</organism>
<dbReference type="Gene3D" id="1.10.30.40">
    <property type="entry name" value="Ethanolamine ammonia-lyase light chain (EutC), N-terminal domain"/>
    <property type="match status" value="1"/>
</dbReference>
<feature type="binding site" evidence="5">
    <location>
        <position position="156"/>
    </location>
    <ligand>
        <name>adenosylcob(III)alamin</name>
        <dbReference type="ChEBI" id="CHEBI:18408"/>
    </ligand>
</feature>
<feature type="binding site" evidence="5">
    <location>
        <position position="135"/>
    </location>
    <ligand>
        <name>adenosylcob(III)alamin</name>
        <dbReference type="ChEBI" id="CHEBI:18408"/>
    </ligand>
</feature>
<evidence type="ECO:0000256" key="5">
    <source>
        <dbReference type="HAMAP-Rule" id="MF_00601"/>
    </source>
</evidence>
<comment type="subunit">
    <text evidence="5">The basic unit is a heterodimer which dimerizes to form tetramers. The heterotetramers trimerize; 6 large subunits form a core ring with 6 small subunits projecting outwards.</text>
</comment>
<dbReference type="Gene3D" id="3.40.50.11240">
    <property type="entry name" value="Ethanolamine ammonia-lyase light chain (EutC)"/>
    <property type="match status" value="1"/>
</dbReference>
<evidence type="ECO:0000313" key="6">
    <source>
        <dbReference type="EMBL" id="KMO23830.1"/>
    </source>
</evidence>
<dbReference type="InterPro" id="IPR042255">
    <property type="entry name" value="EutC_N"/>
</dbReference>
<proteinExistence type="inferred from homology"/>
<dbReference type="PIRSF" id="PIRSF018982">
    <property type="entry name" value="EutC"/>
    <property type="match status" value="1"/>
</dbReference>
<protein>
    <recommendedName>
        <fullName evidence="5">Ethanolamine ammonia-lyase small subunit</fullName>
        <shortName evidence="5">EAL small subunit</shortName>
        <ecNumber evidence="5">4.3.1.7</ecNumber>
    </recommendedName>
</protein>
<name>A0ABR5HD52_9HYPH</name>
<dbReference type="PANTHER" id="PTHR39330:SF1">
    <property type="entry name" value="ETHANOLAMINE AMMONIA-LYASE SMALL SUBUNIT"/>
    <property type="match status" value="1"/>
</dbReference>
<comment type="similarity">
    <text evidence="5">Belongs to the EutC family.</text>
</comment>
<dbReference type="Proteomes" id="UP000036471">
    <property type="component" value="Unassembled WGS sequence"/>
</dbReference>
<dbReference type="PANTHER" id="PTHR39330">
    <property type="entry name" value="ETHANOLAMINE AMMONIA-LYASE LIGHT CHAIN"/>
    <property type="match status" value="1"/>
</dbReference>
<evidence type="ECO:0000256" key="1">
    <source>
        <dbReference type="ARBA" id="ARBA00022628"/>
    </source>
</evidence>
<comment type="pathway">
    <text evidence="5">Amine and polyamine degradation; ethanolamine degradation.</text>
</comment>
<evidence type="ECO:0000256" key="2">
    <source>
        <dbReference type="ARBA" id="ARBA00023239"/>
    </source>
</evidence>
<keyword evidence="3 5" id="KW-0170">Cobalt</keyword>
<evidence type="ECO:0000313" key="7">
    <source>
        <dbReference type="Proteomes" id="UP000036471"/>
    </source>
</evidence>
<dbReference type="Pfam" id="PF05985">
    <property type="entry name" value="EutC"/>
    <property type="match status" value="1"/>
</dbReference>
<reference evidence="6 7" key="1">
    <citation type="submission" date="2014-11" db="EMBL/GenBank/DDBJ databases">
        <title>Comparative genomics of Methylobacterium species.</title>
        <authorList>
            <person name="Chaudhry V."/>
            <person name="Patil P.B."/>
        </authorList>
    </citation>
    <scope>NUCLEOTIDE SEQUENCE [LARGE SCALE GENOMIC DNA]</scope>
    <source>
        <strain evidence="6 7">SE3.6</strain>
    </source>
</reference>
<evidence type="ECO:0000256" key="4">
    <source>
        <dbReference type="ARBA" id="ARBA00024446"/>
    </source>
</evidence>
<dbReference type="NCBIfam" id="NF003971">
    <property type="entry name" value="PRK05465.1"/>
    <property type="match status" value="1"/>
</dbReference>
<accession>A0ABR5HD52</accession>
<dbReference type="HAMAP" id="MF_00601">
    <property type="entry name" value="EutC"/>
    <property type="match status" value="1"/>
</dbReference>
<dbReference type="EMBL" id="JTHG01000099">
    <property type="protein sequence ID" value="KMO23830.1"/>
    <property type="molecule type" value="Genomic_DNA"/>
</dbReference>